<feature type="transmembrane region" description="Helical" evidence="9">
    <location>
        <begin position="18"/>
        <end position="42"/>
    </location>
</feature>
<keyword evidence="6 9" id="KW-0472">Membrane</keyword>
<evidence type="ECO:0000256" key="5">
    <source>
        <dbReference type="ARBA" id="ARBA00023040"/>
    </source>
</evidence>
<organism evidence="11 12">
    <name type="scientific">Porites lobata</name>
    <dbReference type="NCBI Taxonomy" id="104759"/>
    <lineage>
        <taxon>Eukaryota</taxon>
        <taxon>Metazoa</taxon>
        <taxon>Cnidaria</taxon>
        <taxon>Anthozoa</taxon>
        <taxon>Hexacorallia</taxon>
        <taxon>Scleractinia</taxon>
        <taxon>Fungiina</taxon>
        <taxon>Poritidae</taxon>
        <taxon>Porites</taxon>
    </lineage>
</organism>
<dbReference type="InterPro" id="IPR050569">
    <property type="entry name" value="TAAR"/>
</dbReference>
<dbReference type="InterPro" id="IPR017452">
    <property type="entry name" value="GPCR_Rhodpsn_7TM"/>
</dbReference>
<gene>
    <name evidence="11" type="ORF">PLOB_00047772</name>
</gene>
<dbReference type="SUPFAM" id="SSF81321">
    <property type="entry name" value="Family A G protein-coupled receptor-like"/>
    <property type="match status" value="1"/>
</dbReference>
<evidence type="ECO:0000256" key="4">
    <source>
        <dbReference type="ARBA" id="ARBA00022989"/>
    </source>
</evidence>
<evidence type="ECO:0000259" key="10">
    <source>
        <dbReference type="PROSITE" id="PS50262"/>
    </source>
</evidence>
<dbReference type="PRINTS" id="PR00237">
    <property type="entry name" value="GPCRRHODOPSN"/>
</dbReference>
<comment type="subcellular location">
    <subcellularLocation>
        <location evidence="1">Cell membrane</location>
        <topology evidence="1">Multi-pass membrane protein</topology>
    </subcellularLocation>
</comment>
<dbReference type="InterPro" id="IPR000276">
    <property type="entry name" value="GPCR_Rhodpsn"/>
</dbReference>
<dbReference type="Pfam" id="PF00001">
    <property type="entry name" value="7tm_1"/>
    <property type="match status" value="1"/>
</dbReference>
<evidence type="ECO:0000256" key="9">
    <source>
        <dbReference type="SAM" id="Phobius"/>
    </source>
</evidence>
<evidence type="ECO:0000256" key="2">
    <source>
        <dbReference type="ARBA" id="ARBA00022475"/>
    </source>
</evidence>
<dbReference type="PANTHER" id="PTHR24249">
    <property type="entry name" value="HISTAMINE RECEPTOR-RELATED G-PROTEIN COUPLED RECEPTOR"/>
    <property type="match status" value="1"/>
</dbReference>
<evidence type="ECO:0000256" key="8">
    <source>
        <dbReference type="ARBA" id="ARBA00023224"/>
    </source>
</evidence>
<dbReference type="PANTHER" id="PTHR24249:SF372">
    <property type="entry name" value="G-PROTEIN COUPLED RECEPTORS FAMILY 1 PROFILE DOMAIN-CONTAINING PROTEIN"/>
    <property type="match status" value="1"/>
</dbReference>
<name>A0ABN8SLK3_9CNID</name>
<keyword evidence="3 9" id="KW-0812">Transmembrane</keyword>
<feature type="non-terminal residue" evidence="11">
    <location>
        <position position="1"/>
    </location>
</feature>
<evidence type="ECO:0000256" key="1">
    <source>
        <dbReference type="ARBA" id="ARBA00004651"/>
    </source>
</evidence>
<keyword evidence="5" id="KW-0297">G-protein coupled receptor</keyword>
<evidence type="ECO:0000313" key="11">
    <source>
        <dbReference type="EMBL" id="CAH3190654.1"/>
    </source>
</evidence>
<feature type="transmembrane region" description="Helical" evidence="9">
    <location>
        <begin position="54"/>
        <end position="74"/>
    </location>
</feature>
<feature type="transmembrane region" description="Helical" evidence="9">
    <location>
        <begin position="173"/>
        <end position="192"/>
    </location>
</feature>
<feature type="domain" description="G-protein coupled receptors family 1 profile" evidence="10">
    <location>
        <begin position="33"/>
        <end position="116"/>
    </location>
</feature>
<feature type="transmembrane region" description="Helical" evidence="9">
    <location>
        <begin position="119"/>
        <end position="143"/>
    </location>
</feature>
<reference evidence="11 12" key="1">
    <citation type="submission" date="2022-05" db="EMBL/GenBank/DDBJ databases">
        <authorList>
            <consortium name="Genoscope - CEA"/>
            <person name="William W."/>
        </authorList>
    </citation>
    <scope>NUCLEOTIDE SEQUENCE [LARGE SCALE GENOMIC DNA]</scope>
</reference>
<dbReference type="EMBL" id="CALNXK010000898">
    <property type="protein sequence ID" value="CAH3190654.1"/>
    <property type="molecule type" value="Genomic_DNA"/>
</dbReference>
<keyword evidence="4 9" id="KW-1133">Transmembrane helix</keyword>
<evidence type="ECO:0000256" key="3">
    <source>
        <dbReference type="ARBA" id="ARBA00022692"/>
    </source>
</evidence>
<dbReference type="PROSITE" id="PS50262">
    <property type="entry name" value="G_PROTEIN_RECEP_F1_2"/>
    <property type="match status" value="1"/>
</dbReference>
<protein>
    <recommendedName>
        <fullName evidence="10">G-protein coupled receptors family 1 profile domain-containing protein</fullName>
    </recommendedName>
</protein>
<keyword evidence="12" id="KW-1185">Reference proteome</keyword>
<evidence type="ECO:0000256" key="6">
    <source>
        <dbReference type="ARBA" id="ARBA00023136"/>
    </source>
</evidence>
<evidence type="ECO:0000313" key="12">
    <source>
        <dbReference type="Proteomes" id="UP001159405"/>
    </source>
</evidence>
<keyword evidence="7" id="KW-0675">Receptor</keyword>
<evidence type="ECO:0000256" key="7">
    <source>
        <dbReference type="ARBA" id="ARBA00023170"/>
    </source>
</evidence>
<dbReference type="Proteomes" id="UP001159405">
    <property type="component" value="Unassembled WGS sequence"/>
</dbReference>
<keyword evidence="2" id="KW-1003">Cell membrane</keyword>
<accession>A0ABN8SLK3</accession>
<proteinExistence type="predicted"/>
<dbReference type="Gene3D" id="1.20.1070.10">
    <property type="entry name" value="Rhodopsin 7-helix transmembrane proteins"/>
    <property type="match status" value="2"/>
</dbReference>
<keyword evidence="8" id="KW-0807">Transducer</keyword>
<comment type="caution">
    <text evidence="11">The sequence shown here is derived from an EMBL/GenBank/DDBJ whole genome shotgun (WGS) entry which is preliminary data.</text>
</comment>
<sequence length="255" mass="29046">ITYYFQLKICTDNNMESWFWILGWILSILTITGNGFIVLLVISQRKLRTKTNAFIVSLAVADFCVGAFAFPSLFFCEIRDGCNWPRPYASWVDFIRWLFAYASIMNLCSLALDRIVLSVCSALLEIIFSCMLIFCFISMVTVVCKQTRSSSILAKQLRFNHGGFKFNAYDKSAVVMLAVVVGFALACCAIYMRCAFDQIWGNQTTHDHLSCKNDFKYKIPMFVLNSAINPLAYALFKRDIKRALKGHKLTSEVAR</sequence>